<gene>
    <name evidence="1" type="ORF">FIBSPDRAFT_871251</name>
</gene>
<dbReference type="EMBL" id="KV417661">
    <property type="protein sequence ID" value="KZP11545.1"/>
    <property type="molecule type" value="Genomic_DNA"/>
</dbReference>
<name>A0A166AF89_9AGAM</name>
<dbReference type="Proteomes" id="UP000076532">
    <property type="component" value="Unassembled WGS sequence"/>
</dbReference>
<proteinExistence type="predicted"/>
<reference evidence="1 2" key="1">
    <citation type="journal article" date="2016" name="Mol. Biol. Evol.">
        <title>Comparative Genomics of Early-Diverging Mushroom-Forming Fungi Provides Insights into the Origins of Lignocellulose Decay Capabilities.</title>
        <authorList>
            <person name="Nagy L.G."/>
            <person name="Riley R."/>
            <person name="Tritt A."/>
            <person name="Adam C."/>
            <person name="Daum C."/>
            <person name="Floudas D."/>
            <person name="Sun H."/>
            <person name="Yadav J.S."/>
            <person name="Pangilinan J."/>
            <person name="Larsson K.H."/>
            <person name="Matsuura K."/>
            <person name="Barry K."/>
            <person name="Labutti K."/>
            <person name="Kuo R."/>
            <person name="Ohm R.A."/>
            <person name="Bhattacharya S.S."/>
            <person name="Shirouzu T."/>
            <person name="Yoshinaga Y."/>
            <person name="Martin F.M."/>
            <person name="Grigoriev I.V."/>
            <person name="Hibbett D.S."/>
        </authorList>
    </citation>
    <scope>NUCLEOTIDE SEQUENCE [LARGE SCALE GENOMIC DNA]</scope>
    <source>
        <strain evidence="1 2">CBS 109695</strain>
    </source>
</reference>
<evidence type="ECO:0000313" key="1">
    <source>
        <dbReference type="EMBL" id="KZP11545.1"/>
    </source>
</evidence>
<evidence type="ECO:0000313" key="2">
    <source>
        <dbReference type="Proteomes" id="UP000076532"/>
    </source>
</evidence>
<accession>A0A166AF89</accession>
<sequence length="114" mass="12514">MSVPMASCAAARVLTAGQLLLITRHFLSTRSFGLPVQGYRSSAMKKLGRHASDTLTLHAVSRVKMLAHRVSIPSYMLELQGGSGYEVSVDGNVARDMSVFNKELIVGIWLCEYR</sequence>
<organism evidence="1 2">
    <name type="scientific">Athelia psychrophila</name>
    <dbReference type="NCBI Taxonomy" id="1759441"/>
    <lineage>
        <taxon>Eukaryota</taxon>
        <taxon>Fungi</taxon>
        <taxon>Dikarya</taxon>
        <taxon>Basidiomycota</taxon>
        <taxon>Agaricomycotina</taxon>
        <taxon>Agaricomycetes</taxon>
        <taxon>Agaricomycetidae</taxon>
        <taxon>Atheliales</taxon>
        <taxon>Atheliaceae</taxon>
        <taxon>Athelia</taxon>
    </lineage>
</organism>
<protein>
    <submittedName>
        <fullName evidence="1">Uncharacterized protein</fullName>
    </submittedName>
</protein>
<keyword evidence="2" id="KW-1185">Reference proteome</keyword>
<dbReference type="AlphaFoldDB" id="A0A166AF89"/>